<proteinExistence type="predicted"/>
<evidence type="ECO:0000313" key="4">
    <source>
        <dbReference type="Proteomes" id="UP000261580"/>
    </source>
</evidence>
<evidence type="ECO:0000259" key="2">
    <source>
        <dbReference type="PROSITE" id="PS50041"/>
    </source>
</evidence>
<name>A0A3Q4GCS2_NEOBR</name>
<dbReference type="Proteomes" id="UP000261580">
    <property type="component" value="Unassembled WGS sequence"/>
</dbReference>
<dbReference type="InterPro" id="IPR016187">
    <property type="entry name" value="CTDL_fold"/>
</dbReference>
<accession>A0A3Q4GCS2</accession>
<dbReference type="PANTHER" id="PTHR45784">
    <property type="entry name" value="C-TYPE LECTIN DOMAIN FAMILY 20 MEMBER A-RELATED"/>
    <property type="match status" value="1"/>
</dbReference>
<evidence type="ECO:0000256" key="1">
    <source>
        <dbReference type="SAM" id="SignalP"/>
    </source>
</evidence>
<evidence type="ECO:0000313" key="3">
    <source>
        <dbReference type="Ensembl" id="ENSNBRP00000000767.1"/>
    </source>
</evidence>
<dbReference type="Gene3D" id="3.10.100.10">
    <property type="entry name" value="Mannose-Binding Protein A, subunit A"/>
    <property type="match status" value="1"/>
</dbReference>
<dbReference type="InterPro" id="IPR001304">
    <property type="entry name" value="C-type_lectin-like"/>
</dbReference>
<dbReference type="PROSITE" id="PS50041">
    <property type="entry name" value="C_TYPE_LECTIN_2"/>
    <property type="match status" value="1"/>
</dbReference>
<dbReference type="GeneTree" id="ENSGT00940000177880"/>
<reference evidence="3" key="2">
    <citation type="submission" date="2025-09" db="UniProtKB">
        <authorList>
            <consortium name="Ensembl"/>
        </authorList>
    </citation>
    <scope>IDENTIFICATION</scope>
</reference>
<keyword evidence="1" id="KW-0732">Signal</keyword>
<dbReference type="InterPro" id="IPR016186">
    <property type="entry name" value="C-type_lectin-like/link_sf"/>
</dbReference>
<dbReference type="STRING" id="32507.ENSNBRP00000000767"/>
<dbReference type="SMART" id="SM00034">
    <property type="entry name" value="CLECT"/>
    <property type="match status" value="1"/>
</dbReference>
<sequence length="143" mass="16594">MDQLFTFILLLLNLSGTFTKYIYVDQKMGWLQAQSYCRQNYIDLAPVSTEKDVNKLQQLSSNVNHSIWIGLVRNSPGNGHWTWSGGGVVSRNFWAEHQPDNCQGNEDRGCVFNNTWYDATLLYQTTFFCYSAEVVMEEKTWEE</sequence>
<dbReference type="OMA" id="WINYSTW"/>
<dbReference type="PANTHER" id="PTHR45784:SF8">
    <property type="entry name" value="C-TYPE MANNOSE RECEPTOR 2-RELATED"/>
    <property type="match status" value="1"/>
</dbReference>
<feature type="signal peptide" evidence="1">
    <location>
        <begin position="1"/>
        <end position="19"/>
    </location>
</feature>
<feature type="chain" id="PRO_5018755654" description="C-type lectin domain-containing protein" evidence="1">
    <location>
        <begin position="20"/>
        <end position="143"/>
    </location>
</feature>
<dbReference type="SUPFAM" id="SSF56436">
    <property type="entry name" value="C-type lectin-like"/>
    <property type="match status" value="1"/>
</dbReference>
<keyword evidence="4" id="KW-1185">Reference proteome</keyword>
<organism evidence="3 4">
    <name type="scientific">Neolamprologus brichardi</name>
    <name type="common">Fairy cichlid</name>
    <name type="synonym">Lamprologus brichardi</name>
    <dbReference type="NCBI Taxonomy" id="32507"/>
    <lineage>
        <taxon>Eukaryota</taxon>
        <taxon>Metazoa</taxon>
        <taxon>Chordata</taxon>
        <taxon>Craniata</taxon>
        <taxon>Vertebrata</taxon>
        <taxon>Euteleostomi</taxon>
        <taxon>Actinopterygii</taxon>
        <taxon>Neopterygii</taxon>
        <taxon>Teleostei</taxon>
        <taxon>Neoteleostei</taxon>
        <taxon>Acanthomorphata</taxon>
        <taxon>Ovalentaria</taxon>
        <taxon>Cichlomorphae</taxon>
        <taxon>Cichliformes</taxon>
        <taxon>Cichlidae</taxon>
        <taxon>African cichlids</taxon>
        <taxon>Pseudocrenilabrinae</taxon>
        <taxon>Lamprologini</taxon>
        <taxon>Neolamprologus</taxon>
    </lineage>
</organism>
<reference evidence="3" key="1">
    <citation type="submission" date="2025-08" db="UniProtKB">
        <authorList>
            <consortium name="Ensembl"/>
        </authorList>
    </citation>
    <scope>IDENTIFICATION</scope>
</reference>
<dbReference type="AlphaFoldDB" id="A0A3Q4GCS2"/>
<protein>
    <recommendedName>
        <fullName evidence="2">C-type lectin domain-containing protein</fullName>
    </recommendedName>
</protein>
<dbReference type="Ensembl" id="ENSNBRT00000000814.1">
    <property type="protein sequence ID" value="ENSNBRP00000000767.1"/>
    <property type="gene ID" value="ENSNBRG00000000686.1"/>
</dbReference>
<feature type="domain" description="C-type lectin" evidence="2">
    <location>
        <begin position="21"/>
        <end position="130"/>
    </location>
</feature>
<dbReference type="Pfam" id="PF00059">
    <property type="entry name" value="Lectin_C"/>
    <property type="match status" value="1"/>
</dbReference>